<feature type="non-terminal residue" evidence="1">
    <location>
        <position position="69"/>
    </location>
</feature>
<evidence type="ECO:0000313" key="1">
    <source>
        <dbReference type="EMBL" id="NKX49819.1"/>
    </source>
</evidence>
<dbReference type="Proteomes" id="UP000523795">
    <property type="component" value="Unassembled WGS sequence"/>
</dbReference>
<protein>
    <submittedName>
        <fullName evidence="1">Uncharacterized protein</fullName>
    </submittedName>
</protein>
<keyword evidence="2" id="KW-1185">Reference proteome</keyword>
<sequence>MSEQELEYVRGDVVVQYKRRAGRLDRRHLVVSFAGVGPMDNYEFDGQATRESQANWLWLKDKFHGQHAY</sequence>
<reference evidence="1 2" key="1">
    <citation type="submission" date="2020-04" db="EMBL/GenBank/DDBJ databases">
        <authorList>
            <person name="Liu S."/>
        </authorList>
    </citation>
    <scope>NUCLEOTIDE SEQUENCE [LARGE SCALE GENOMIC DNA]</scope>
    <source>
        <strain evidence="1 2">CGMCC 1.15091</strain>
    </source>
</reference>
<comment type="caution">
    <text evidence="1">The sequence shown here is derived from an EMBL/GenBank/DDBJ whole genome shotgun (WGS) entry which is preliminary data.</text>
</comment>
<dbReference type="EMBL" id="JAAZSR010000041">
    <property type="protein sequence ID" value="NKX49819.1"/>
    <property type="molecule type" value="Genomic_DNA"/>
</dbReference>
<name>A0ABX1JN57_9MICC</name>
<proteinExistence type="predicted"/>
<accession>A0ABX1JN57</accession>
<gene>
    <name evidence="1" type="ORF">HER39_04370</name>
</gene>
<organism evidence="1 2">
    <name type="scientific">Arthrobacter deserti</name>
    <dbReference type="NCBI Taxonomy" id="1742687"/>
    <lineage>
        <taxon>Bacteria</taxon>
        <taxon>Bacillati</taxon>
        <taxon>Actinomycetota</taxon>
        <taxon>Actinomycetes</taxon>
        <taxon>Micrococcales</taxon>
        <taxon>Micrococcaceae</taxon>
        <taxon>Arthrobacter</taxon>
    </lineage>
</organism>
<evidence type="ECO:0000313" key="2">
    <source>
        <dbReference type="Proteomes" id="UP000523795"/>
    </source>
</evidence>